<dbReference type="InterPro" id="IPR003594">
    <property type="entry name" value="HATPase_dom"/>
</dbReference>
<dbReference type="SUPFAM" id="SSF55874">
    <property type="entry name" value="ATPase domain of HSP90 chaperone/DNA topoisomerase II/histidine kinase"/>
    <property type="match status" value="1"/>
</dbReference>
<keyword evidence="18" id="KW-0812">Transmembrane</keyword>
<dbReference type="PROSITE" id="PS50109">
    <property type="entry name" value="HIS_KIN"/>
    <property type="match status" value="1"/>
</dbReference>
<gene>
    <name evidence="22" type="ORF">B9Z37_14020</name>
</gene>
<comment type="function">
    <text evidence="12">Putative oxygen sensor; modulates the activity of FixJ, a transcriptional activator of nitrogen fixation fixK gene. FixL probably acts as a kinase that phosphorylates FixJ.</text>
</comment>
<evidence type="ECO:0000256" key="16">
    <source>
        <dbReference type="ARBA" id="ARBA00070616"/>
    </source>
</evidence>
<dbReference type="InterPro" id="IPR036890">
    <property type="entry name" value="HATPase_C_sf"/>
</dbReference>
<dbReference type="Gene3D" id="3.30.565.10">
    <property type="entry name" value="Histidine kinase-like ATPase, C-terminal domain"/>
    <property type="match status" value="1"/>
</dbReference>
<feature type="modified residue" description="4-aspartylphosphate" evidence="17">
    <location>
        <position position="728"/>
    </location>
</feature>
<sequence length="803" mass="89189">MNVLNRLILSIRTLLLRWPMEWLGGVLIVTGLWVVFYTYQSSEVVVQQYAAESAQTHAASVTQFRNFYAQELVPRAVQSGMTVTHDYKSQDNALPLPATLTIDLGHYLSKVDGGTQVRLYSDLPFPWRESERSLDDFQKQALQHLKEHPNKPYVREEVMNGNRVLRFAQADRMLPNCVACHNSYPGSPRTDWKVGDVRGALEVVLPVSQWQLASTGVLNRTFVVLLALLFLGLLLIWFSVKRIRVALMTSRQLSTERQLAIRQLSDEIAERKLVEGHLRLSEGKLHSIFKSVPEAIVVADSKGQIVQCNDATAAIFGYSMEALMGQRINLLMPAAENEQHDQYMQAYLTTGRKKLMNQPRVMRGRRHDGSMFPVRLTISETHLENEHFFVGVMQDFTAIQSAQDLLVEAKDKAEQANRMRGEFLANMSHEIRTPMNGIVGMTELALETASPELQKEYLTLARDSANHLLQIINEILDFSKIEAKALELELLEVSPAQLIRHTVRSLEQLARVKGVALLLETSDAVPELVWMDPVRMRQVLTNLIGNAIKFTDQGSVTVKTEVLSAVDDQTVLLRISIIDTGIGFDPERTEALFSPFTQADGSVTRSFGGTGLGLAITRSLLQLMGGYITAEGHPGKGASFVATVPVKTISPSSVRALASIPSDKSEPLSPAMAGAPNWSVLLVEDHEINRKLAEIMLQRMGYRYAVAADGQEALDRLAEERFDVVLMDVMMPVMDGVTALRQLRIQEATTGHRTPVLMVTAHAMTGDKERFIAAGADGYVSKPMSQAALQKEITRVLTPANGA</sequence>
<dbReference type="FunFam" id="1.10.287.130:FF:000002">
    <property type="entry name" value="Two-component osmosensing histidine kinase"/>
    <property type="match status" value="1"/>
</dbReference>
<evidence type="ECO:0000256" key="3">
    <source>
        <dbReference type="ARBA" id="ARBA00022553"/>
    </source>
</evidence>
<keyword evidence="3 17" id="KW-0597">Phosphoprotein</keyword>
<dbReference type="Pfam" id="PF02518">
    <property type="entry name" value="HATPase_c"/>
    <property type="match status" value="1"/>
</dbReference>
<keyword evidence="7" id="KW-0418">Kinase</keyword>
<dbReference type="FunFam" id="3.30.565.10:FF:000010">
    <property type="entry name" value="Sensor histidine kinase RcsC"/>
    <property type="match status" value="1"/>
</dbReference>
<feature type="domain" description="Response regulatory" evidence="20">
    <location>
        <begin position="679"/>
        <end position="797"/>
    </location>
</feature>
<dbReference type="RefSeq" id="WP_108313620.1">
    <property type="nucleotide sequence ID" value="NZ_NESN01000005.1"/>
</dbReference>
<evidence type="ECO:0000256" key="5">
    <source>
        <dbReference type="ARBA" id="ARBA00022729"/>
    </source>
</evidence>
<comment type="catalytic activity">
    <reaction evidence="1">
        <text>ATP + protein L-histidine = ADP + protein N-phospho-L-histidine.</text>
        <dbReference type="EC" id="2.7.13.3"/>
    </reaction>
</comment>
<feature type="domain" description="Histidine kinase" evidence="19">
    <location>
        <begin position="426"/>
        <end position="648"/>
    </location>
</feature>
<dbReference type="PRINTS" id="PR00344">
    <property type="entry name" value="BCTRLSENSOR"/>
</dbReference>
<name>A0A315E6I6_9BURK</name>
<protein>
    <recommendedName>
        <fullName evidence="16">Sensor protein FixL</fullName>
        <ecNumber evidence="2">2.7.13.3</ecNumber>
    </recommendedName>
    <alternativeName>
        <fullName evidence="14">Sensory/regulatory protein RpfC</fullName>
    </alternativeName>
    <alternativeName>
        <fullName evidence="15">Virulence sensor protein BvgS</fullName>
    </alternativeName>
</protein>
<dbReference type="NCBIfam" id="TIGR00229">
    <property type="entry name" value="sensory_box"/>
    <property type="match status" value="1"/>
</dbReference>
<dbReference type="Proteomes" id="UP000250790">
    <property type="component" value="Unassembled WGS sequence"/>
</dbReference>
<dbReference type="CDD" id="cd17546">
    <property type="entry name" value="REC_hyHK_CKI1_RcsC-like"/>
    <property type="match status" value="1"/>
</dbReference>
<evidence type="ECO:0000256" key="12">
    <source>
        <dbReference type="ARBA" id="ARBA00059827"/>
    </source>
</evidence>
<dbReference type="InterPro" id="IPR036097">
    <property type="entry name" value="HisK_dim/P_sf"/>
</dbReference>
<dbReference type="CDD" id="cd00130">
    <property type="entry name" value="PAS"/>
    <property type="match status" value="1"/>
</dbReference>
<evidence type="ECO:0000259" key="21">
    <source>
        <dbReference type="PROSITE" id="PS50112"/>
    </source>
</evidence>
<evidence type="ECO:0000256" key="18">
    <source>
        <dbReference type="SAM" id="Phobius"/>
    </source>
</evidence>
<dbReference type="SMART" id="SM00387">
    <property type="entry name" value="HATPase_c"/>
    <property type="match status" value="1"/>
</dbReference>
<evidence type="ECO:0000256" key="13">
    <source>
        <dbReference type="ARBA" id="ARBA00064003"/>
    </source>
</evidence>
<keyword evidence="18" id="KW-1133">Transmembrane helix</keyword>
<dbReference type="InterPro" id="IPR000014">
    <property type="entry name" value="PAS"/>
</dbReference>
<dbReference type="Gene3D" id="1.10.287.130">
    <property type="match status" value="1"/>
</dbReference>
<dbReference type="GO" id="GO:0000155">
    <property type="term" value="F:phosphorelay sensor kinase activity"/>
    <property type="evidence" value="ECO:0007669"/>
    <property type="project" value="InterPro"/>
</dbReference>
<feature type="transmembrane region" description="Helical" evidence="18">
    <location>
        <begin position="222"/>
        <end position="240"/>
    </location>
</feature>
<evidence type="ECO:0000259" key="19">
    <source>
        <dbReference type="PROSITE" id="PS50109"/>
    </source>
</evidence>
<dbReference type="CDD" id="cd00082">
    <property type="entry name" value="HisKA"/>
    <property type="match status" value="1"/>
</dbReference>
<evidence type="ECO:0000256" key="1">
    <source>
        <dbReference type="ARBA" id="ARBA00000085"/>
    </source>
</evidence>
<evidence type="ECO:0000313" key="23">
    <source>
        <dbReference type="Proteomes" id="UP000250790"/>
    </source>
</evidence>
<evidence type="ECO:0000313" key="22">
    <source>
        <dbReference type="EMBL" id="PUE52175.1"/>
    </source>
</evidence>
<keyword evidence="5" id="KW-0732">Signal</keyword>
<dbReference type="PANTHER" id="PTHR45339">
    <property type="entry name" value="HYBRID SIGNAL TRANSDUCTION HISTIDINE KINASE J"/>
    <property type="match status" value="1"/>
</dbReference>
<keyword evidence="23" id="KW-1185">Reference proteome</keyword>
<evidence type="ECO:0000256" key="9">
    <source>
        <dbReference type="ARBA" id="ARBA00023012"/>
    </source>
</evidence>
<dbReference type="SMART" id="SM00091">
    <property type="entry name" value="PAS"/>
    <property type="match status" value="1"/>
</dbReference>
<dbReference type="SMART" id="SM00388">
    <property type="entry name" value="HisKA"/>
    <property type="match status" value="1"/>
</dbReference>
<comment type="subunit">
    <text evidence="13">At low DSF concentrations, interacts with RpfF.</text>
</comment>
<dbReference type="Gene3D" id="3.40.50.2300">
    <property type="match status" value="1"/>
</dbReference>
<dbReference type="CDD" id="cd16922">
    <property type="entry name" value="HATPase_EvgS-ArcB-TorS-like"/>
    <property type="match status" value="1"/>
</dbReference>
<evidence type="ECO:0000256" key="8">
    <source>
        <dbReference type="ARBA" id="ARBA00022840"/>
    </source>
</evidence>
<evidence type="ECO:0000256" key="4">
    <source>
        <dbReference type="ARBA" id="ARBA00022679"/>
    </source>
</evidence>
<keyword evidence="9" id="KW-0902">Two-component regulatory system</keyword>
<dbReference type="Pfam" id="PF11845">
    <property type="entry name" value="Tll0287-like"/>
    <property type="match status" value="1"/>
</dbReference>
<reference evidence="22 23" key="1">
    <citation type="submission" date="2017-04" db="EMBL/GenBank/DDBJ databases">
        <title>Unexpected and diverse lifestyles within the genus Limnohabitans.</title>
        <authorList>
            <person name="Kasalicky V."/>
            <person name="Mehrshad M."/>
            <person name="Andrei S.-A."/>
            <person name="Salcher M."/>
            <person name="Kratochvilova H."/>
            <person name="Simek K."/>
            <person name="Ghai R."/>
        </authorList>
    </citation>
    <scope>NUCLEOTIDE SEQUENCE [LARGE SCALE GENOMIC DNA]</scope>
    <source>
        <strain evidence="22 23">II-B4</strain>
    </source>
</reference>
<dbReference type="SUPFAM" id="SSF52172">
    <property type="entry name" value="CheY-like"/>
    <property type="match status" value="1"/>
</dbReference>
<comment type="function">
    <text evidence="11">Member of the two-component regulatory system BvgS/BvgA. Phosphorylates BvgA via a four-step phosphorelay in response to environmental signals.</text>
</comment>
<keyword evidence="4" id="KW-0808">Transferase</keyword>
<proteinExistence type="predicted"/>
<dbReference type="SMART" id="SM00448">
    <property type="entry name" value="REC"/>
    <property type="match status" value="1"/>
</dbReference>
<dbReference type="PROSITE" id="PS50112">
    <property type="entry name" value="PAS"/>
    <property type="match status" value="1"/>
</dbReference>
<evidence type="ECO:0000259" key="20">
    <source>
        <dbReference type="PROSITE" id="PS50110"/>
    </source>
</evidence>
<evidence type="ECO:0000256" key="14">
    <source>
        <dbReference type="ARBA" id="ARBA00068150"/>
    </source>
</evidence>
<dbReference type="InterPro" id="IPR004358">
    <property type="entry name" value="Sig_transdc_His_kin-like_C"/>
</dbReference>
<dbReference type="InterPro" id="IPR035965">
    <property type="entry name" value="PAS-like_dom_sf"/>
</dbReference>
<dbReference type="SUPFAM" id="SSF55785">
    <property type="entry name" value="PYP-like sensor domain (PAS domain)"/>
    <property type="match status" value="1"/>
</dbReference>
<keyword evidence="18" id="KW-0472">Membrane</keyword>
<dbReference type="Pfam" id="PF00512">
    <property type="entry name" value="HisKA"/>
    <property type="match status" value="1"/>
</dbReference>
<dbReference type="Pfam" id="PF13426">
    <property type="entry name" value="PAS_9"/>
    <property type="match status" value="1"/>
</dbReference>
<feature type="transmembrane region" description="Helical" evidence="18">
    <location>
        <begin position="20"/>
        <end position="39"/>
    </location>
</feature>
<dbReference type="InterPro" id="IPR001789">
    <property type="entry name" value="Sig_transdc_resp-reg_receiver"/>
</dbReference>
<dbReference type="GO" id="GO:0006355">
    <property type="term" value="P:regulation of DNA-templated transcription"/>
    <property type="evidence" value="ECO:0007669"/>
    <property type="project" value="InterPro"/>
</dbReference>
<keyword evidence="8" id="KW-0067">ATP-binding</keyword>
<dbReference type="Pfam" id="PF00072">
    <property type="entry name" value="Response_reg"/>
    <property type="match status" value="1"/>
</dbReference>
<evidence type="ECO:0000256" key="10">
    <source>
        <dbReference type="ARBA" id="ARBA00023026"/>
    </source>
</evidence>
<organism evidence="22 23">
    <name type="scientific">Limnohabitans parvus II-B4</name>
    <dbReference type="NCBI Taxonomy" id="1293052"/>
    <lineage>
        <taxon>Bacteria</taxon>
        <taxon>Pseudomonadati</taxon>
        <taxon>Pseudomonadota</taxon>
        <taxon>Betaproteobacteria</taxon>
        <taxon>Burkholderiales</taxon>
        <taxon>Comamonadaceae</taxon>
        <taxon>Limnohabitans</taxon>
    </lineage>
</organism>
<dbReference type="OrthoDB" id="5519028at2"/>
<dbReference type="InterPro" id="IPR005467">
    <property type="entry name" value="His_kinase_dom"/>
</dbReference>
<comment type="caution">
    <text evidence="22">The sequence shown here is derived from an EMBL/GenBank/DDBJ whole genome shotgun (WGS) entry which is preliminary data.</text>
</comment>
<dbReference type="FunFam" id="3.30.450.20:FF:000060">
    <property type="entry name" value="Sensor protein FixL"/>
    <property type="match status" value="1"/>
</dbReference>
<evidence type="ECO:0000256" key="17">
    <source>
        <dbReference type="PROSITE-ProRule" id="PRU00169"/>
    </source>
</evidence>
<accession>A0A315E6I6</accession>
<dbReference type="PANTHER" id="PTHR45339:SF1">
    <property type="entry name" value="HYBRID SIGNAL TRANSDUCTION HISTIDINE KINASE J"/>
    <property type="match status" value="1"/>
</dbReference>
<evidence type="ECO:0000256" key="2">
    <source>
        <dbReference type="ARBA" id="ARBA00012438"/>
    </source>
</evidence>
<evidence type="ECO:0000256" key="7">
    <source>
        <dbReference type="ARBA" id="ARBA00022777"/>
    </source>
</evidence>
<dbReference type="InterPro" id="IPR003661">
    <property type="entry name" value="HisK_dim/P_dom"/>
</dbReference>
<evidence type="ECO:0000256" key="6">
    <source>
        <dbReference type="ARBA" id="ARBA00022741"/>
    </source>
</evidence>
<dbReference type="InterPro" id="IPR021796">
    <property type="entry name" value="Tll0287-like_dom"/>
</dbReference>
<dbReference type="PROSITE" id="PS50110">
    <property type="entry name" value="RESPONSE_REGULATORY"/>
    <property type="match status" value="1"/>
</dbReference>
<keyword evidence="6" id="KW-0547">Nucleotide-binding</keyword>
<dbReference type="GO" id="GO:0005524">
    <property type="term" value="F:ATP binding"/>
    <property type="evidence" value="ECO:0007669"/>
    <property type="project" value="UniProtKB-KW"/>
</dbReference>
<evidence type="ECO:0000256" key="15">
    <source>
        <dbReference type="ARBA" id="ARBA00070152"/>
    </source>
</evidence>
<dbReference type="SUPFAM" id="SSF47384">
    <property type="entry name" value="Homodimeric domain of signal transducing histidine kinase"/>
    <property type="match status" value="1"/>
</dbReference>
<dbReference type="InterPro" id="IPR011006">
    <property type="entry name" value="CheY-like_superfamily"/>
</dbReference>
<dbReference type="AlphaFoldDB" id="A0A315E6I6"/>
<keyword evidence="10" id="KW-0843">Virulence</keyword>
<dbReference type="Gene3D" id="3.30.450.20">
    <property type="entry name" value="PAS domain"/>
    <property type="match status" value="1"/>
</dbReference>
<feature type="domain" description="PAS" evidence="21">
    <location>
        <begin position="281"/>
        <end position="351"/>
    </location>
</feature>
<dbReference type="EMBL" id="NESN01000005">
    <property type="protein sequence ID" value="PUE52175.1"/>
    <property type="molecule type" value="Genomic_DNA"/>
</dbReference>
<evidence type="ECO:0000256" key="11">
    <source>
        <dbReference type="ARBA" id="ARBA00058004"/>
    </source>
</evidence>
<dbReference type="EC" id="2.7.13.3" evidence="2"/>